<dbReference type="EMBL" id="JACHVB010000052">
    <property type="protein sequence ID" value="MBC2595715.1"/>
    <property type="molecule type" value="Genomic_DNA"/>
</dbReference>
<evidence type="ECO:0008006" key="3">
    <source>
        <dbReference type="Google" id="ProtNLM"/>
    </source>
</evidence>
<name>A0A842HGA3_9BACT</name>
<evidence type="ECO:0000313" key="1">
    <source>
        <dbReference type="EMBL" id="MBC2595715.1"/>
    </source>
</evidence>
<dbReference type="AlphaFoldDB" id="A0A842HGA3"/>
<comment type="caution">
    <text evidence="1">The sequence shown here is derived from an EMBL/GenBank/DDBJ whole genome shotgun (WGS) entry which is preliminary data.</text>
</comment>
<evidence type="ECO:0000313" key="2">
    <source>
        <dbReference type="Proteomes" id="UP000546464"/>
    </source>
</evidence>
<organism evidence="1 2">
    <name type="scientific">Ruficoccus amylovorans</name>
    <dbReference type="NCBI Taxonomy" id="1804625"/>
    <lineage>
        <taxon>Bacteria</taxon>
        <taxon>Pseudomonadati</taxon>
        <taxon>Verrucomicrobiota</taxon>
        <taxon>Opitutia</taxon>
        <taxon>Puniceicoccales</taxon>
        <taxon>Cerasicoccaceae</taxon>
        <taxon>Ruficoccus</taxon>
    </lineage>
</organism>
<dbReference type="Proteomes" id="UP000546464">
    <property type="component" value="Unassembled WGS sequence"/>
</dbReference>
<sequence>MRIVFFRTVPSSLTKVICLGAGLFCLFLLLPFCSTTMAGEGVRTSLSGTVLSVDEKAKTFTCRTSYEGKAMNVTVEIPRPNYIYYRWEGTAQEIRRGDTAEIAGTISADGRTIVPGRVGLFKGTYTRGGDYLSIGDGGAIQLRGKLGFRDGVWSAYSENSIFTVVFPDDVQVLIHDDVSASILKKGDKVSFSGVLDDGRMTRVAQLYIREVKPGYVADAPMARGGNRLFEGKVHLIDRELKLFVGSGELDGETVPMTVRWTGEEPTVYTLSAGTVDDLESGQTVVVPRDKLSGGLSAMFVLAGSSNEDSGLPEWASYPEIVAGEIVVEAGVPAVSIAGVEKPRSIPAHMQVMLTTKAGLGAVKVGQTFLALGAISDEGRWLLNDPALILLFQ</sequence>
<protein>
    <recommendedName>
        <fullName evidence="3">DUF5666 domain-containing protein</fullName>
    </recommendedName>
</protein>
<accession>A0A842HGA3</accession>
<keyword evidence="2" id="KW-1185">Reference proteome</keyword>
<dbReference type="RefSeq" id="WP_185676652.1">
    <property type="nucleotide sequence ID" value="NZ_JACHVB010000052.1"/>
</dbReference>
<proteinExistence type="predicted"/>
<gene>
    <name evidence="1" type="ORF">H5P28_15720</name>
</gene>
<reference evidence="1 2" key="1">
    <citation type="submission" date="2020-07" db="EMBL/GenBank/DDBJ databases">
        <authorList>
            <person name="Feng X."/>
        </authorList>
    </citation>
    <scope>NUCLEOTIDE SEQUENCE [LARGE SCALE GENOMIC DNA]</scope>
    <source>
        <strain evidence="1 2">JCM31066</strain>
    </source>
</reference>